<organism evidence="1">
    <name type="scientific">Culex pipiens</name>
    <name type="common">House mosquito</name>
    <dbReference type="NCBI Taxonomy" id="7175"/>
    <lineage>
        <taxon>Eukaryota</taxon>
        <taxon>Metazoa</taxon>
        <taxon>Ecdysozoa</taxon>
        <taxon>Arthropoda</taxon>
        <taxon>Hexapoda</taxon>
        <taxon>Insecta</taxon>
        <taxon>Pterygota</taxon>
        <taxon>Neoptera</taxon>
        <taxon>Endopterygota</taxon>
        <taxon>Diptera</taxon>
        <taxon>Nematocera</taxon>
        <taxon>Culicoidea</taxon>
        <taxon>Culicidae</taxon>
        <taxon>Culicinae</taxon>
        <taxon>Culicini</taxon>
        <taxon>Culex</taxon>
        <taxon>Culex</taxon>
    </lineage>
</organism>
<dbReference type="EMBL" id="HBUE01060039">
    <property type="protein sequence ID" value="CAG6468194.1"/>
    <property type="molecule type" value="Transcribed_RNA"/>
</dbReference>
<dbReference type="AlphaFoldDB" id="A0A8D8B2T1"/>
<dbReference type="EMBL" id="HBUE01218325">
    <property type="protein sequence ID" value="CAG6538272.1"/>
    <property type="molecule type" value="Transcribed_RNA"/>
</dbReference>
<reference evidence="1" key="1">
    <citation type="submission" date="2021-05" db="EMBL/GenBank/DDBJ databases">
        <authorList>
            <person name="Alioto T."/>
            <person name="Alioto T."/>
            <person name="Gomez Garrido J."/>
        </authorList>
    </citation>
    <scope>NUCLEOTIDE SEQUENCE</scope>
</reference>
<accession>A0A8D8B2T1</accession>
<protein>
    <submittedName>
        <fullName evidence="1">(northern house mosquito) hypothetical protein</fullName>
    </submittedName>
</protein>
<dbReference type="EMBL" id="HBUE01324889">
    <property type="protein sequence ID" value="CAG6590284.1"/>
    <property type="molecule type" value="Transcribed_RNA"/>
</dbReference>
<proteinExistence type="predicted"/>
<dbReference type="EMBL" id="HBUE01060038">
    <property type="protein sequence ID" value="CAG6468193.1"/>
    <property type="molecule type" value="Transcribed_RNA"/>
</dbReference>
<dbReference type="EMBL" id="HBUE01060040">
    <property type="protein sequence ID" value="CAG6468195.1"/>
    <property type="molecule type" value="Transcribed_RNA"/>
</dbReference>
<evidence type="ECO:0000313" key="1">
    <source>
        <dbReference type="EMBL" id="CAG6468196.1"/>
    </source>
</evidence>
<sequence>MCIQSGAVDRRLRLVLVCAVFQPVSGKIDHDPTPATVLLLFFDDFVVVTDALLAATSRKLHHPPAQLGILASQSIVPGLVWIATSGGGGLCQRAVMLVVVVLTTVGKVKLAVVAEQRREPANIVAGARVP</sequence>
<dbReference type="EMBL" id="HBUE01324890">
    <property type="protein sequence ID" value="CAG6590285.1"/>
    <property type="molecule type" value="Transcribed_RNA"/>
</dbReference>
<dbReference type="EMBL" id="HBUE01060041">
    <property type="protein sequence ID" value="CAG6468196.1"/>
    <property type="molecule type" value="Transcribed_RNA"/>
</dbReference>
<name>A0A8D8B2T1_CULPI</name>
<dbReference type="EMBL" id="HBUE01218326">
    <property type="protein sequence ID" value="CAG6538273.1"/>
    <property type="molecule type" value="Transcribed_RNA"/>
</dbReference>